<dbReference type="RefSeq" id="WP_106747238.1">
    <property type="nucleotide sequence ID" value="NZ_CP027668.1"/>
</dbReference>
<gene>
    <name evidence="1" type="ORF">C6569_01835</name>
</gene>
<dbReference type="EMBL" id="CP027668">
    <property type="protein sequence ID" value="AVO43908.1"/>
    <property type="molecule type" value="Genomic_DNA"/>
</dbReference>
<evidence type="ECO:0000313" key="2">
    <source>
        <dbReference type="Proteomes" id="UP000237889"/>
    </source>
</evidence>
<dbReference type="KEGG" id="phr:C6569_01835"/>
<organism evidence="1 2">
    <name type="scientific">Phreatobacter cathodiphilus</name>
    <dbReference type="NCBI Taxonomy" id="1868589"/>
    <lineage>
        <taxon>Bacteria</taxon>
        <taxon>Pseudomonadati</taxon>
        <taxon>Pseudomonadota</taxon>
        <taxon>Alphaproteobacteria</taxon>
        <taxon>Hyphomicrobiales</taxon>
        <taxon>Phreatobacteraceae</taxon>
        <taxon>Phreatobacter</taxon>
    </lineage>
</organism>
<dbReference type="OrthoDB" id="7478737at2"/>
<proteinExistence type="predicted"/>
<dbReference type="Proteomes" id="UP000237889">
    <property type="component" value="Chromosome"/>
</dbReference>
<protein>
    <recommendedName>
        <fullName evidence="3">Head-tail adaptor protein</fullName>
    </recommendedName>
</protein>
<evidence type="ECO:0008006" key="3">
    <source>
        <dbReference type="Google" id="ProtNLM"/>
    </source>
</evidence>
<dbReference type="InterPro" id="IPR008767">
    <property type="entry name" value="Phage_SPP1_head-tail_adaptor"/>
</dbReference>
<reference evidence="1 2" key="1">
    <citation type="submission" date="2018-03" db="EMBL/GenBank/DDBJ databases">
        <title>Genome sequencing of Phreatobacter sp.</title>
        <authorList>
            <person name="Kim S.-J."/>
            <person name="Heo J."/>
            <person name="Kwon S.-W."/>
        </authorList>
    </citation>
    <scope>NUCLEOTIDE SEQUENCE [LARGE SCALE GENOMIC DNA]</scope>
    <source>
        <strain evidence="1 2">S-12</strain>
    </source>
</reference>
<dbReference type="AlphaFoldDB" id="A0A2S0N6Y5"/>
<evidence type="ECO:0000313" key="1">
    <source>
        <dbReference type="EMBL" id="AVO43908.1"/>
    </source>
</evidence>
<dbReference type="Pfam" id="PF05521">
    <property type="entry name" value="Phage_HCP"/>
    <property type="match status" value="1"/>
</dbReference>
<dbReference type="Gene3D" id="2.40.10.270">
    <property type="entry name" value="Bacteriophage SPP1 head-tail adaptor protein"/>
    <property type="match status" value="1"/>
</dbReference>
<dbReference type="NCBIfam" id="TIGR01563">
    <property type="entry name" value="gp16_SPP1"/>
    <property type="match status" value="1"/>
</dbReference>
<sequence length="105" mass="11479">MRSGTLSAVVTLQHATEAPNASGRIVASWATTAIFRAAVVEEAANDTGKPEAIIGKRHITIRCRERDDVELASRVLYRGRPYEVVEIKAHDRRGLEIRAVAKDAA</sequence>
<keyword evidence="2" id="KW-1185">Reference proteome</keyword>
<accession>A0A2S0N6Y5</accession>
<name>A0A2S0N6Y5_9HYPH</name>
<dbReference type="InterPro" id="IPR038666">
    <property type="entry name" value="SSP1_head-tail_sf"/>
</dbReference>